<evidence type="ECO:0000313" key="3">
    <source>
        <dbReference type="EMBL" id="MED6180843.1"/>
    </source>
</evidence>
<name>A0ABU6WA44_9FABA</name>
<dbReference type="SUPFAM" id="SSF54556">
    <property type="entry name" value="Chitinase insertion domain"/>
    <property type="match status" value="1"/>
</dbReference>
<dbReference type="InterPro" id="IPR001223">
    <property type="entry name" value="Glyco_hydro18_cat"/>
</dbReference>
<dbReference type="Pfam" id="PF00704">
    <property type="entry name" value="Glyco_hydro_18"/>
    <property type="match status" value="1"/>
</dbReference>
<dbReference type="Proteomes" id="UP001341840">
    <property type="component" value="Unassembled WGS sequence"/>
</dbReference>
<dbReference type="PANTHER" id="PTHR11177">
    <property type="entry name" value="CHITINASE"/>
    <property type="match status" value="1"/>
</dbReference>
<dbReference type="Gene3D" id="3.20.20.80">
    <property type="entry name" value="Glycosidases"/>
    <property type="match status" value="1"/>
</dbReference>
<keyword evidence="1" id="KW-0732">Signal</keyword>
<dbReference type="PANTHER" id="PTHR11177:SF383">
    <property type="entry name" value="GLYCOSYL HYDROLASE FAMILY PROTEIN WITH CHITINASE INSERTION DOMAIN-CONTAINING PROTEIN"/>
    <property type="match status" value="1"/>
</dbReference>
<feature type="chain" id="PRO_5047416698" description="GH18 domain-containing protein" evidence="1">
    <location>
        <begin position="29"/>
        <end position="393"/>
    </location>
</feature>
<evidence type="ECO:0000313" key="4">
    <source>
        <dbReference type="Proteomes" id="UP001341840"/>
    </source>
</evidence>
<accession>A0ABU6WA44</accession>
<gene>
    <name evidence="3" type="ORF">PIB30_013926</name>
</gene>
<dbReference type="InterPro" id="IPR050314">
    <property type="entry name" value="Glycosyl_Hydrlase_18"/>
</dbReference>
<dbReference type="InterPro" id="IPR017853">
    <property type="entry name" value="GH"/>
</dbReference>
<evidence type="ECO:0000256" key="1">
    <source>
        <dbReference type="SAM" id="SignalP"/>
    </source>
</evidence>
<dbReference type="InterPro" id="IPR029070">
    <property type="entry name" value="Chitinase_insertion_sf"/>
</dbReference>
<feature type="signal peptide" evidence="1">
    <location>
        <begin position="1"/>
        <end position="28"/>
    </location>
</feature>
<evidence type="ECO:0000259" key="2">
    <source>
        <dbReference type="PROSITE" id="PS51910"/>
    </source>
</evidence>
<dbReference type="SUPFAM" id="SSF51445">
    <property type="entry name" value="(Trans)glycosidases"/>
    <property type="match status" value="1"/>
</dbReference>
<sequence length="393" mass="42695">MGTKKISVASFTAIVVVLLFKQSWVVTAQVKAGYWYYDGGVDASSIDSSLYTHIYCAFAALDSNTFQATLPSNVFSTFTQTVKQRNPNVNTFLSVGGGGGRDLSQRFSTMASQSSTRKSFIDSTIQLARSNGFGGVDLDWEYPSSDADKNNLAVLLSEWQAANLEDSRNTGRSPLLLTAAVAGSNQIAPLQYYPIDAINSYMDWLNLMVYDLFIPEGYPSSTQPPAPLYNPGRLFSADEGVSSWIQLGIAANRLTFGLPFYGYAWKLVDPNNNGIFAAASGAADTPSGGSSGSMTYRQIRDFINNQGPQQVYHSSYVTNYCYAGTTWIGYDDTQSVSAKISYAKGRGMVGYFAWQVSGDDASSTLARTAYNAWDGVRGDHQQQGSPQRLTQGI</sequence>
<dbReference type="CDD" id="cd02879">
    <property type="entry name" value="GH18_plant_chitinase_class_V"/>
    <property type="match status" value="1"/>
</dbReference>
<comment type="caution">
    <text evidence="3">The sequence shown here is derived from an EMBL/GenBank/DDBJ whole genome shotgun (WGS) entry which is preliminary data.</text>
</comment>
<feature type="domain" description="GH18" evidence="2">
    <location>
        <begin position="29"/>
        <end position="376"/>
    </location>
</feature>
<keyword evidence="4" id="KW-1185">Reference proteome</keyword>
<protein>
    <recommendedName>
        <fullName evidence="2">GH18 domain-containing protein</fullName>
    </recommendedName>
</protein>
<dbReference type="SMART" id="SM00636">
    <property type="entry name" value="Glyco_18"/>
    <property type="match status" value="1"/>
</dbReference>
<dbReference type="EMBL" id="JASCZI010181279">
    <property type="protein sequence ID" value="MED6180843.1"/>
    <property type="molecule type" value="Genomic_DNA"/>
</dbReference>
<dbReference type="Gene3D" id="3.10.50.10">
    <property type="match status" value="1"/>
</dbReference>
<organism evidence="3 4">
    <name type="scientific">Stylosanthes scabra</name>
    <dbReference type="NCBI Taxonomy" id="79078"/>
    <lineage>
        <taxon>Eukaryota</taxon>
        <taxon>Viridiplantae</taxon>
        <taxon>Streptophyta</taxon>
        <taxon>Embryophyta</taxon>
        <taxon>Tracheophyta</taxon>
        <taxon>Spermatophyta</taxon>
        <taxon>Magnoliopsida</taxon>
        <taxon>eudicotyledons</taxon>
        <taxon>Gunneridae</taxon>
        <taxon>Pentapetalae</taxon>
        <taxon>rosids</taxon>
        <taxon>fabids</taxon>
        <taxon>Fabales</taxon>
        <taxon>Fabaceae</taxon>
        <taxon>Papilionoideae</taxon>
        <taxon>50 kb inversion clade</taxon>
        <taxon>dalbergioids sensu lato</taxon>
        <taxon>Dalbergieae</taxon>
        <taxon>Pterocarpus clade</taxon>
        <taxon>Stylosanthes</taxon>
    </lineage>
</organism>
<dbReference type="PROSITE" id="PS51910">
    <property type="entry name" value="GH18_2"/>
    <property type="match status" value="1"/>
</dbReference>
<reference evidence="3 4" key="1">
    <citation type="journal article" date="2023" name="Plants (Basel)">
        <title>Bridging the Gap: Combining Genomics and Transcriptomics Approaches to Understand Stylosanthes scabra, an Orphan Legume from the Brazilian Caatinga.</title>
        <authorList>
            <person name="Ferreira-Neto J.R.C."/>
            <person name="da Silva M.D."/>
            <person name="Binneck E."/>
            <person name="de Melo N.F."/>
            <person name="da Silva R.H."/>
            <person name="de Melo A.L.T.M."/>
            <person name="Pandolfi V."/>
            <person name="Bustamante F.O."/>
            <person name="Brasileiro-Vidal A.C."/>
            <person name="Benko-Iseppon A.M."/>
        </authorList>
    </citation>
    <scope>NUCLEOTIDE SEQUENCE [LARGE SCALE GENOMIC DNA]</scope>
    <source>
        <tissue evidence="3">Leaves</tissue>
    </source>
</reference>
<proteinExistence type="predicted"/>
<dbReference type="InterPro" id="IPR011583">
    <property type="entry name" value="Chitinase_II/V-like_cat"/>
</dbReference>